<feature type="coiled-coil region" evidence="1">
    <location>
        <begin position="147"/>
        <end position="174"/>
    </location>
</feature>
<sequence length="183" mass="21852">MKLDNIFTNGKQSARAFQPTMKANGAIVMHRPRDEDDSDDDGVDTSPEMEYMSLVHQENIRLKQQLMVERDRFESWRQAKQIVEYELLQTNKEKQALERKLKLLSKGDTKRRSLLSTNQLYYEHKIQILLNEIESMEVEESKLFEKLNFKRNECEELRYKLDLKEQEIKQLAYELHLAKQSLQ</sequence>
<feature type="coiled-coil region" evidence="1">
    <location>
        <begin position="80"/>
        <end position="107"/>
    </location>
</feature>
<gene>
    <name evidence="2" type="ORF">CU097_012762</name>
</gene>
<dbReference type="AlphaFoldDB" id="A0A367JMD6"/>
<evidence type="ECO:0000256" key="1">
    <source>
        <dbReference type="SAM" id="Coils"/>
    </source>
</evidence>
<evidence type="ECO:0000313" key="3">
    <source>
        <dbReference type="Proteomes" id="UP000252139"/>
    </source>
</evidence>
<accession>A0A367JMD6</accession>
<organism evidence="2 3">
    <name type="scientific">Rhizopus azygosporus</name>
    <name type="common">Rhizopus microsporus var. azygosporus</name>
    <dbReference type="NCBI Taxonomy" id="86630"/>
    <lineage>
        <taxon>Eukaryota</taxon>
        <taxon>Fungi</taxon>
        <taxon>Fungi incertae sedis</taxon>
        <taxon>Mucoromycota</taxon>
        <taxon>Mucoromycotina</taxon>
        <taxon>Mucoromycetes</taxon>
        <taxon>Mucorales</taxon>
        <taxon>Mucorineae</taxon>
        <taxon>Rhizopodaceae</taxon>
        <taxon>Rhizopus</taxon>
    </lineage>
</organism>
<name>A0A367JMD6_RHIAZ</name>
<dbReference type="EMBL" id="PJQL01001017">
    <property type="protein sequence ID" value="RCH91120.1"/>
    <property type="molecule type" value="Genomic_DNA"/>
</dbReference>
<protein>
    <submittedName>
        <fullName evidence="2">Uncharacterized protein</fullName>
    </submittedName>
</protein>
<proteinExistence type="predicted"/>
<dbReference type="OrthoDB" id="2261744at2759"/>
<dbReference type="Proteomes" id="UP000252139">
    <property type="component" value="Unassembled WGS sequence"/>
</dbReference>
<keyword evidence="3" id="KW-1185">Reference proteome</keyword>
<reference evidence="2 3" key="1">
    <citation type="journal article" date="2018" name="G3 (Bethesda)">
        <title>Phylogenetic and Phylogenomic Definition of Rhizopus Species.</title>
        <authorList>
            <person name="Gryganskyi A.P."/>
            <person name="Golan J."/>
            <person name="Dolatabadi S."/>
            <person name="Mondo S."/>
            <person name="Robb S."/>
            <person name="Idnurm A."/>
            <person name="Muszewska A."/>
            <person name="Steczkiewicz K."/>
            <person name="Masonjones S."/>
            <person name="Liao H.L."/>
            <person name="Gajdeczka M.T."/>
            <person name="Anike F."/>
            <person name="Vuek A."/>
            <person name="Anishchenko I.M."/>
            <person name="Voigt K."/>
            <person name="de Hoog G.S."/>
            <person name="Smith M.E."/>
            <person name="Heitman J."/>
            <person name="Vilgalys R."/>
            <person name="Stajich J.E."/>
        </authorList>
    </citation>
    <scope>NUCLEOTIDE SEQUENCE [LARGE SCALE GENOMIC DNA]</scope>
    <source>
        <strain evidence="2 3">CBS 357.93</strain>
    </source>
</reference>
<comment type="caution">
    <text evidence="2">The sequence shown here is derived from an EMBL/GenBank/DDBJ whole genome shotgun (WGS) entry which is preliminary data.</text>
</comment>
<keyword evidence="1" id="KW-0175">Coiled coil</keyword>
<evidence type="ECO:0000313" key="2">
    <source>
        <dbReference type="EMBL" id="RCH91120.1"/>
    </source>
</evidence>